<feature type="compositionally biased region" description="Low complexity" evidence="1">
    <location>
        <begin position="609"/>
        <end position="618"/>
    </location>
</feature>
<feature type="compositionally biased region" description="Polar residues" evidence="1">
    <location>
        <begin position="566"/>
        <end position="575"/>
    </location>
</feature>
<dbReference type="OrthoDB" id="6284195at2759"/>
<feature type="compositionally biased region" description="Acidic residues" evidence="1">
    <location>
        <begin position="553"/>
        <end position="563"/>
    </location>
</feature>
<feature type="region of interest" description="Disordered" evidence="1">
    <location>
        <begin position="1327"/>
        <end position="1355"/>
    </location>
</feature>
<dbReference type="Proteomes" id="UP000699462">
    <property type="component" value="Unassembled WGS sequence"/>
</dbReference>
<feature type="compositionally biased region" description="Basic and acidic residues" evidence="1">
    <location>
        <begin position="1026"/>
        <end position="1038"/>
    </location>
</feature>
<feature type="region of interest" description="Disordered" evidence="1">
    <location>
        <begin position="722"/>
        <end position="773"/>
    </location>
</feature>
<evidence type="ECO:0000256" key="1">
    <source>
        <dbReference type="SAM" id="MobiDB-lite"/>
    </source>
</evidence>
<feature type="compositionally biased region" description="Polar residues" evidence="1">
    <location>
        <begin position="756"/>
        <end position="767"/>
    </location>
</feature>
<proteinExistence type="predicted"/>
<name>A0A8T0DC08_9TREM</name>
<feature type="region of interest" description="Disordered" evidence="1">
    <location>
        <begin position="906"/>
        <end position="1051"/>
    </location>
</feature>
<feature type="compositionally biased region" description="Polar residues" evidence="1">
    <location>
        <begin position="906"/>
        <end position="946"/>
    </location>
</feature>
<comment type="caution">
    <text evidence="2">The sequence shown here is derived from an EMBL/GenBank/DDBJ whole genome shotgun (WGS) entry which is preliminary data.</text>
</comment>
<protein>
    <submittedName>
        <fullName evidence="2">Uncharacterized protein</fullName>
    </submittedName>
</protein>
<feature type="region of interest" description="Disordered" evidence="1">
    <location>
        <begin position="1070"/>
        <end position="1094"/>
    </location>
</feature>
<feature type="compositionally biased region" description="Polar residues" evidence="1">
    <location>
        <begin position="140"/>
        <end position="159"/>
    </location>
</feature>
<accession>A0A8T0DC08</accession>
<feature type="compositionally biased region" description="Polar residues" evidence="1">
    <location>
        <begin position="970"/>
        <end position="998"/>
    </location>
</feature>
<feature type="region of interest" description="Disordered" evidence="1">
    <location>
        <begin position="140"/>
        <end position="161"/>
    </location>
</feature>
<feature type="compositionally biased region" description="Low complexity" evidence="1">
    <location>
        <begin position="1071"/>
        <end position="1081"/>
    </location>
</feature>
<keyword evidence="3" id="KW-1185">Reference proteome</keyword>
<feature type="compositionally biased region" description="Polar residues" evidence="1">
    <location>
        <begin position="280"/>
        <end position="290"/>
    </location>
</feature>
<reference evidence="2 3" key="1">
    <citation type="submission" date="2019-07" db="EMBL/GenBank/DDBJ databases">
        <title>Annotation for the trematode Paragonimus westermani.</title>
        <authorList>
            <person name="Choi Y.-J."/>
        </authorList>
    </citation>
    <scope>NUCLEOTIDE SEQUENCE [LARGE SCALE GENOMIC DNA]</scope>
    <source>
        <strain evidence="2">180907_Pwestermani</strain>
    </source>
</reference>
<sequence>MQQQQHQMQNQPRQLGGPVLENGKTLACGTNPNWRQFDSQIRELISVLVHTNIAQNDIREDCRYLKHRVSNLEQANTQLYSLIKQRYPEYASSCASLQQPVSSQLQQRAVSIPFLKSDTEHSGESFHTSLEDMIAEPSQLVSGSHGGSVTHQQAPSPVNSDSLSDLRLDTLVYNGSGGLLAVPQSSLSSKPNSTLYLHARRHSSELDYNTVDQTLLDQFIRPAFEGTLLRASSTPILPFFDQYSTHFHFFTGLEFPYSTECLHRPLHAFDQFTKSSHSCAASGHLSTHSGQEGAHSPSDSRDLALPTNGRINLGPSGNHLVPHAWLQMSVLPKPSIQRHPIGTRSHIILGTRSLPLYLNASSEDLGEKDFNHTRNLRQRTSHMKADKTGQLTMPSSPIYGRQIRTYGRPLNPIEEVDSNVQSFYDLITSGNVDKMQHANHECPAIASSSTTVESDKHPNVTFEHNGRNNMNTVICKDQKQRYLHPLRSVHKLSLPNTKSIICESRQSLDLETMLYQQEQLQKCREAQRNLRYVVFSDTELLTGKFTITSTDDSAIDSGDEEDMQSSRESFGQTDAHSPADKTLHPIRPIPHVWISNEGRDPTLRVPNKSTTLSSQSSTETDDALLTEAVEATSVDEIAQRLYHTQPSVQLGLTEQHPKVPIQNKNEETGLEAVTVHTSDQSNDETYGSTTSRSAISDVVNEKNRNNVPPPVIIYRRRFGLSESGDTNTATRTPRGDILEADGSLEPTSPILAGHSSPENHSSDTDSCVYNPEPETVERPYKKVEFSHAQHSDGHEFRMYGKNAKFSGGSEGDSAAITLENMPEIVDDWTSTLTKQTQPGKKTSCCLSANVAQPLNTNSVCLRNDRSISDKATVVYRSEQGEISSITAADGKSFDLKFRGSSTRVASGSKAASTTTETNSHLKAPNHNVSTPSYSTTVHTHTTNRPFTSPRVRRTVGSVNNPFSEVVKAKPSTTRRSSGVSLEQTVSRSSPNSPDQQGVSMRKYRMHVTPSVIKPERTSTSPSSQVDGKESSASRHGSSEESLNTNSLSSSSYPLQDVVNRSFVFRDDLHTTDSSTSTAKPLLCPPPIPPRTSSRNHVYQNKAVNITTSIPLDSAPAPQYRSSPLCTYSHTRNILEGNTGSAISARSPNLKSALAKPSKHSNLVPMSRKGVIISEVSRSRSRPLEADSVHYQPLYSQSFSPVRRFQINQQDSTDYTYNLHPCSKHRSTTHYYTTQEDYRPTNIDRYPERTDFIYHSDDKRATASPQLDKLHQFEQSRYSVGKCLSSAATVHRDLRSPDRLGLTEMEYKPTVNNQPYLLHQPISWHNQDSSVANRESYRSPKSRYHSRVYKREQPTG</sequence>
<feature type="region of interest" description="Disordered" evidence="1">
    <location>
        <begin position="549"/>
        <end position="621"/>
    </location>
</feature>
<gene>
    <name evidence="2" type="ORF">P879_01571</name>
</gene>
<evidence type="ECO:0000313" key="3">
    <source>
        <dbReference type="Proteomes" id="UP000699462"/>
    </source>
</evidence>
<organism evidence="2 3">
    <name type="scientific">Paragonimus westermani</name>
    <dbReference type="NCBI Taxonomy" id="34504"/>
    <lineage>
        <taxon>Eukaryota</taxon>
        <taxon>Metazoa</taxon>
        <taxon>Spiralia</taxon>
        <taxon>Lophotrochozoa</taxon>
        <taxon>Platyhelminthes</taxon>
        <taxon>Trematoda</taxon>
        <taxon>Digenea</taxon>
        <taxon>Plagiorchiida</taxon>
        <taxon>Troglotremata</taxon>
        <taxon>Troglotrematidae</taxon>
        <taxon>Paragonimus</taxon>
    </lineage>
</organism>
<dbReference type="EMBL" id="JTDF01007694">
    <property type="protein sequence ID" value="KAF8564886.1"/>
    <property type="molecule type" value="Genomic_DNA"/>
</dbReference>
<feature type="compositionally biased region" description="Low complexity" evidence="1">
    <location>
        <begin position="1039"/>
        <end position="1051"/>
    </location>
</feature>
<evidence type="ECO:0000313" key="2">
    <source>
        <dbReference type="EMBL" id="KAF8564886.1"/>
    </source>
</evidence>
<feature type="region of interest" description="Disordered" evidence="1">
    <location>
        <begin position="280"/>
        <end position="311"/>
    </location>
</feature>